<sequence length="66" mass="7712">MAVHRNSDAETVTMTIELPTLKQRDVSVEAHGKHLSIFLDFKRSENHDKGERMVREHSCSKFSRTW</sequence>
<evidence type="ECO:0000313" key="2">
    <source>
        <dbReference type="Proteomes" id="UP000054485"/>
    </source>
</evidence>
<dbReference type="InParanoid" id="A0A0D0B5C4"/>
<gene>
    <name evidence="1" type="ORF">CY34DRAFT_808725</name>
</gene>
<dbReference type="Proteomes" id="UP000054485">
    <property type="component" value="Unassembled WGS sequence"/>
</dbReference>
<dbReference type="OrthoDB" id="2622739at2759"/>
<keyword evidence="2" id="KW-1185">Reference proteome</keyword>
<reference evidence="2" key="2">
    <citation type="submission" date="2015-01" db="EMBL/GenBank/DDBJ databases">
        <title>Evolutionary Origins and Diversification of the Mycorrhizal Mutualists.</title>
        <authorList>
            <consortium name="DOE Joint Genome Institute"/>
            <consortium name="Mycorrhizal Genomics Consortium"/>
            <person name="Kohler A."/>
            <person name="Kuo A."/>
            <person name="Nagy L.G."/>
            <person name="Floudas D."/>
            <person name="Copeland A."/>
            <person name="Barry K.W."/>
            <person name="Cichocki N."/>
            <person name="Veneault-Fourrey C."/>
            <person name="LaButti K."/>
            <person name="Lindquist E.A."/>
            <person name="Lipzen A."/>
            <person name="Lundell T."/>
            <person name="Morin E."/>
            <person name="Murat C."/>
            <person name="Riley R."/>
            <person name="Ohm R."/>
            <person name="Sun H."/>
            <person name="Tunlid A."/>
            <person name="Henrissat B."/>
            <person name="Grigoriev I.V."/>
            <person name="Hibbett D.S."/>
            <person name="Martin F."/>
        </authorList>
    </citation>
    <scope>NUCLEOTIDE SEQUENCE [LARGE SCALE GENOMIC DNA]</scope>
    <source>
        <strain evidence="2">UH-Slu-Lm8-n1</strain>
    </source>
</reference>
<dbReference type="EMBL" id="KN835362">
    <property type="protein sequence ID" value="KIK39023.1"/>
    <property type="molecule type" value="Genomic_DNA"/>
</dbReference>
<dbReference type="AlphaFoldDB" id="A0A0D0B5C4"/>
<dbReference type="HOGENOM" id="CLU_2892285_0_0_1"/>
<evidence type="ECO:0000313" key="1">
    <source>
        <dbReference type="EMBL" id="KIK39023.1"/>
    </source>
</evidence>
<proteinExistence type="predicted"/>
<organism evidence="1 2">
    <name type="scientific">Suillus luteus UH-Slu-Lm8-n1</name>
    <dbReference type="NCBI Taxonomy" id="930992"/>
    <lineage>
        <taxon>Eukaryota</taxon>
        <taxon>Fungi</taxon>
        <taxon>Dikarya</taxon>
        <taxon>Basidiomycota</taxon>
        <taxon>Agaricomycotina</taxon>
        <taxon>Agaricomycetes</taxon>
        <taxon>Agaricomycetidae</taxon>
        <taxon>Boletales</taxon>
        <taxon>Suillineae</taxon>
        <taxon>Suillaceae</taxon>
        <taxon>Suillus</taxon>
    </lineage>
</organism>
<dbReference type="CDD" id="cd06464">
    <property type="entry name" value="ACD_sHsps-like"/>
    <property type="match status" value="1"/>
</dbReference>
<accession>A0A0D0B5C4</accession>
<evidence type="ECO:0008006" key="3">
    <source>
        <dbReference type="Google" id="ProtNLM"/>
    </source>
</evidence>
<dbReference type="SUPFAM" id="SSF49764">
    <property type="entry name" value="HSP20-like chaperones"/>
    <property type="match status" value="1"/>
</dbReference>
<dbReference type="Gene3D" id="2.60.40.790">
    <property type="match status" value="1"/>
</dbReference>
<reference evidence="1 2" key="1">
    <citation type="submission" date="2014-04" db="EMBL/GenBank/DDBJ databases">
        <authorList>
            <consortium name="DOE Joint Genome Institute"/>
            <person name="Kuo A."/>
            <person name="Ruytinx J."/>
            <person name="Rineau F."/>
            <person name="Colpaert J."/>
            <person name="Kohler A."/>
            <person name="Nagy L.G."/>
            <person name="Floudas D."/>
            <person name="Copeland A."/>
            <person name="Barry K.W."/>
            <person name="Cichocki N."/>
            <person name="Veneault-Fourrey C."/>
            <person name="LaButti K."/>
            <person name="Lindquist E.A."/>
            <person name="Lipzen A."/>
            <person name="Lundell T."/>
            <person name="Morin E."/>
            <person name="Murat C."/>
            <person name="Sun H."/>
            <person name="Tunlid A."/>
            <person name="Henrissat B."/>
            <person name="Grigoriev I.V."/>
            <person name="Hibbett D.S."/>
            <person name="Martin F."/>
            <person name="Nordberg H.P."/>
            <person name="Cantor M.N."/>
            <person name="Hua S.X."/>
        </authorList>
    </citation>
    <scope>NUCLEOTIDE SEQUENCE [LARGE SCALE GENOMIC DNA]</scope>
    <source>
        <strain evidence="1 2">UH-Slu-Lm8-n1</strain>
    </source>
</reference>
<protein>
    <recommendedName>
        <fullName evidence="3">SHSP domain-containing protein</fullName>
    </recommendedName>
</protein>
<dbReference type="InterPro" id="IPR008978">
    <property type="entry name" value="HSP20-like_chaperone"/>
</dbReference>
<name>A0A0D0B5C4_9AGAM</name>